<keyword evidence="3" id="KW-1185">Reference proteome</keyword>
<dbReference type="EMBL" id="RCNL01000003">
    <property type="protein sequence ID" value="TXL79036.1"/>
    <property type="molecule type" value="Genomic_DNA"/>
</dbReference>
<keyword evidence="1" id="KW-0732">Signal</keyword>
<evidence type="ECO:0000313" key="3">
    <source>
        <dbReference type="Proteomes" id="UP000426772"/>
    </source>
</evidence>
<gene>
    <name evidence="2" type="ORF">D9O29_08985</name>
</gene>
<accession>A0ABY3LGP1</accession>
<feature type="signal peptide" evidence="1">
    <location>
        <begin position="1"/>
        <end position="18"/>
    </location>
</feature>
<evidence type="ECO:0000256" key="1">
    <source>
        <dbReference type="SAM" id="SignalP"/>
    </source>
</evidence>
<comment type="caution">
    <text evidence="2">The sequence shown here is derived from an EMBL/GenBank/DDBJ whole genome shotgun (WGS) entry which is preliminary data.</text>
</comment>
<protein>
    <submittedName>
        <fullName evidence="2">Cor protein</fullName>
    </submittedName>
</protein>
<sequence length="74" mass="7984">MKKIMLCLAVSALAGCQALPPQQCSATARIGGQDVSVPIYGVKKVANQTQYYAGNPFGWKWVSKSNFSQSTCQK</sequence>
<organism evidence="2 3">
    <name type="scientific">Pantoea vagans</name>
    <dbReference type="NCBI Taxonomy" id="470934"/>
    <lineage>
        <taxon>Bacteria</taxon>
        <taxon>Pseudomonadati</taxon>
        <taxon>Pseudomonadota</taxon>
        <taxon>Gammaproteobacteria</taxon>
        <taxon>Enterobacterales</taxon>
        <taxon>Erwiniaceae</taxon>
        <taxon>Pantoea</taxon>
    </lineage>
</organism>
<reference evidence="2 3" key="1">
    <citation type="submission" date="2018-10" db="EMBL/GenBank/DDBJ databases">
        <title>Draft genome sequence of Pantoea vagans isolated from corpses of the sugarcane aphid Melanaphis sacchari Zehntner.</title>
        <authorList>
            <person name="Toledo E."/>
            <person name="Pena G."/>
            <person name="Lozano L."/>
        </authorList>
    </citation>
    <scope>NUCLEOTIDE SEQUENCE [LARGE SCALE GENOMIC DNA]</scope>
    <source>
        <strain evidence="2 3">ET-90</strain>
    </source>
</reference>
<proteinExistence type="predicted"/>
<evidence type="ECO:0000313" key="2">
    <source>
        <dbReference type="EMBL" id="TXL79036.1"/>
    </source>
</evidence>
<name>A0ABY3LGP1_9GAMM</name>
<dbReference type="Proteomes" id="UP000426772">
    <property type="component" value="Unassembled WGS sequence"/>
</dbReference>
<dbReference type="PROSITE" id="PS51257">
    <property type="entry name" value="PROKAR_LIPOPROTEIN"/>
    <property type="match status" value="1"/>
</dbReference>
<feature type="chain" id="PRO_5045149496" evidence="1">
    <location>
        <begin position="19"/>
        <end position="74"/>
    </location>
</feature>